<dbReference type="PANTHER" id="PTHR13696:SF96">
    <property type="entry name" value="COBQ_COBB_MIND_PARA NUCLEOTIDE BINDING DOMAIN-CONTAINING PROTEIN"/>
    <property type="match status" value="1"/>
</dbReference>
<dbReference type="OrthoDB" id="9804460at2"/>
<evidence type="ECO:0000313" key="2">
    <source>
        <dbReference type="EMBL" id="KTQ95028.1"/>
    </source>
</evidence>
<name>A0A175R6S8_9HYPH</name>
<dbReference type="PIRSF" id="PIRSF009320">
    <property type="entry name" value="Nuc_binding_HP_1000"/>
    <property type="match status" value="1"/>
</dbReference>
<reference evidence="2 3" key="1">
    <citation type="journal article" date="2016" name="Front. Microbiol.">
        <title>Genomic Resource of Rice Seed Associated Bacteria.</title>
        <authorList>
            <person name="Midha S."/>
            <person name="Bansal K."/>
            <person name="Sharma S."/>
            <person name="Kumar N."/>
            <person name="Patil P.P."/>
            <person name="Chaudhry V."/>
            <person name="Patil P.B."/>
        </authorList>
    </citation>
    <scope>NUCLEOTIDE SEQUENCE [LARGE SCALE GENOMIC DNA]</scope>
    <source>
        <strain evidence="2 3">NS226</strain>
    </source>
</reference>
<comment type="caution">
    <text evidence="2">The sequence shown here is derived from an EMBL/GenBank/DDBJ whole genome shotgun (WGS) entry which is preliminary data.</text>
</comment>
<dbReference type="Proteomes" id="UP000078272">
    <property type="component" value="Unassembled WGS sequence"/>
</dbReference>
<protein>
    <recommendedName>
        <fullName evidence="1">CobQ/CobB/MinD/ParA nucleotide binding domain-containing protein</fullName>
    </recommendedName>
</protein>
<evidence type="ECO:0000259" key="1">
    <source>
        <dbReference type="Pfam" id="PF01656"/>
    </source>
</evidence>
<dbReference type="PANTHER" id="PTHR13696">
    <property type="entry name" value="P-LOOP CONTAINING NUCLEOSIDE TRIPHOSPHATE HYDROLASE"/>
    <property type="match status" value="1"/>
</dbReference>
<dbReference type="SUPFAM" id="SSF52540">
    <property type="entry name" value="P-loop containing nucleoside triphosphate hydrolases"/>
    <property type="match status" value="1"/>
</dbReference>
<dbReference type="STRING" id="401562.NS365_18615"/>
<gene>
    <name evidence="2" type="ORF">NS226_13605</name>
</gene>
<dbReference type="InterPro" id="IPR002586">
    <property type="entry name" value="CobQ/CobB/MinD/ParA_Nub-bd_dom"/>
</dbReference>
<dbReference type="EMBL" id="LDPZ01000025">
    <property type="protein sequence ID" value="KTQ95028.1"/>
    <property type="molecule type" value="Genomic_DNA"/>
</dbReference>
<dbReference type="Gene3D" id="3.40.50.300">
    <property type="entry name" value="P-loop containing nucleotide triphosphate hydrolases"/>
    <property type="match status" value="1"/>
</dbReference>
<dbReference type="InterPro" id="IPR050678">
    <property type="entry name" value="DNA_Partitioning_ATPase"/>
</dbReference>
<dbReference type="Pfam" id="PF01656">
    <property type="entry name" value="CbiA"/>
    <property type="match status" value="1"/>
</dbReference>
<dbReference type="AlphaFoldDB" id="A0A175R6S8"/>
<dbReference type="RefSeq" id="WP_082675581.1">
    <property type="nucleotide sequence ID" value="NZ_LDPZ01000025.1"/>
</dbReference>
<evidence type="ECO:0000313" key="3">
    <source>
        <dbReference type="Proteomes" id="UP000078272"/>
    </source>
</evidence>
<feature type="domain" description="CobQ/CobB/MinD/ParA nucleotide binding" evidence="1">
    <location>
        <begin position="5"/>
        <end position="183"/>
    </location>
</feature>
<sequence length="226" mass="24679">MAYIISVVAQKGGVGKSTVSRLIAAEFARMDGWEVKIADLDISQATSFHWMQRRHKSSIAPEIRVEGYQRVDKALADAAHVDVMVIDGAPHASAQTLQMSLAADVVVIPTGTAVDDLEPAVMLARELKQKGTPIERIVFVLSRTGDSEGEIAEARQYLERTGFRVAEGSIPERTAFRRASDVGQALTETNFPSLNERARSCFASIVETLQQPKAKAQKTTKRKQAA</sequence>
<dbReference type="CDD" id="cd02042">
    <property type="entry name" value="ParAB_family"/>
    <property type="match status" value="1"/>
</dbReference>
<dbReference type="InterPro" id="IPR027417">
    <property type="entry name" value="P-loop_NTPase"/>
</dbReference>
<proteinExistence type="predicted"/>
<accession>A0A175R6S8</accession>
<organism evidence="2 3">
    <name type="scientific">Aureimonas ureilytica</name>
    <dbReference type="NCBI Taxonomy" id="401562"/>
    <lineage>
        <taxon>Bacteria</taxon>
        <taxon>Pseudomonadati</taxon>
        <taxon>Pseudomonadota</taxon>
        <taxon>Alphaproteobacteria</taxon>
        <taxon>Hyphomicrobiales</taxon>
        <taxon>Aurantimonadaceae</taxon>
        <taxon>Aureimonas</taxon>
    </lineage>
</organism>
<dbReference type="PATRIC" id="fig|401562.3.peg.2305"/>